<protein>
    <submittedName>
        <fullName evidence="1">Uncharacterized protein</fullName>
    </submittedName>
</protein>
<proteinExistence type="predicted"/>
<comment type="caution">
    <text evidence="1">The sequence shown here is derived from an EMBL/GenBank/DDBJ whole genome shotgun (WGS) entry which is preliminary data.</text>
</comment>
<reference evidence="1" key="1">
    <citation type="journal article" date="2020" name="bioRxiv">
        <title>Hybrid origin of Populus tomentosa Carr. identified through genome sequencing and phylogenomic analysis.</title>
        <authorList>
            <person name="An X."/>
            <person name="Gao K."/>
            <person name="Chen Z."/>
            <person name="Li J."/>
            <person name="Yang X."/>
            <person name="Yang X."/>
            <person name="Zhou J."/>
            <person name="Guo T."/>
            <person name="Zhao T."/>
            <person name="Huang S."/>
            <person name="Miao D."/>
            <person name="Khan W.U."/>
            <person name="Rao P."/>
            <person name="Ye M."/>
            <person name="Lei B."/>
            <person name="Liao W."/>
            <person name="Wang J."/>
            <person name="Ji L."/>
            <person name="Li Y."/>
            <person name="Guo B."/>
            <person name="Mustafa N.S."/>
            <person name="Li S."/>
            <person name="Yun Q."/>
            <person name="Keller S.R."/>
            <person name="Mao J."/>
            <person name="Zhang R."/>
            <person name="Strauss S.H."/>
        </authorList>
    </citation>
    <scope>NUCLEOTIDE SEQUENCE</scope>
    <source>
        <strain evidence="1">GM15</strain>
        <tissue evidence="1">Leaf</tissue>
    </source>
</reference>
<accession>A0A8X8DB06</accession>
<dbReference type="AlphaFoldDB" id="A0A8X8DB06"/>
<gene>
    <name evidence="1" type="ORF">POTOM_010562</name>
</gene>
<evidence type="ECO:0000313" key="2">
    <source>
        <dbReference type="Proteomes" id="UP000886885"/>
    </source>
</evidence>
<sequence>MKANILYWPTLQSPWNSKGYEMAKVFTNKFTHLSPVFRGAGLVLEGRHNADMGWISELRRNGDALVSPNTDHLKEMEYDGILLDSWSRWAAYGVLHDPEMRNKVTVDLYKASFIAQMGSNIYSRPTLSVHHIEKLQPHDFSPEDLQSLSDAVDSFSLMNYDISSPHNPGPNAPLK</sequence>
<organism evidence="1 2">
    <name type="scientific">Populus tomentosa</name>
    <name type="common">Chinese white poplar</name>
    <dbReference type="NCBI Taxonomy" id="118781"/>
    <lineage>
        <taxon>Eukaryota</taxon>
        <taxon>Viridiplantae</taxon>
        <taxon>Streptophyta</taxon>
        <taxon>Embryophyta</taxon>
        <taxon>Tracheophyta</taxon>
        <taxon>Spermatophyta</taxon>
        <taxon>Magnoliopsida</taxon>
        <taxon>eudicotyledons</taxon>
        <taxon>Gunneridae</taxon>
        <taxon>Pentapetalae</taxon>
        <taxon>rosids</taxon>
        <taxon>fabids</taxon>
        <taxon>Malpighiales</taxon>
        <taxon>Salicaceae</taxon>
        <taxon>Saliceae</taxon>
        <taxon>Populus</taxon>
    </lineage>
</organism>
<keyword evidence="2" id="KW-1185">Reference proteome</keyword>
<dbReference type="PANTHER" id="PTHR46066:SF2">
    <property type="entry name" value="CHITINASE DOMAIN-CONTAINING PROTEIN 1"/>
    <property type="match status" value="1"/>
</dbReference>
<dbReference type="PANTHER" id="PTHR46066">
    <property type="entry name" value="CHITINASE DOMAIN-CONTAINING PROTEIN 1 FAMILY MEMBER"/>
    <property type="match status" value="1"/>
</dbReference>
<dbReference type="GO" id="GO:0012505">
    <property type="term" value="C:endomembrane system"/>
    <property type="evidence" value="ECO:0007669"/>
    <property type="project" value="TreeGrafter"/>
</dbReference>
<name>A0A8X8DB06_POPTO</name>
<dbReference type="OrthoDB" id="10254444at2759"/>
<evidence type="ECO:0000313" key="1">
    <source>
        <dbReference type="EMBL" id="KAG6784852.1"/>
    </source>
</evidence>
<dbReference type="Proteomes" id="UP000886885">
    <property type="component" value="Chromosome 2D"/>
</dbReference>
<dbReference type="EMBL" id="JAAWWB010000004">
    <property type="protein sequence ID" value="KAG6784852.1"/>
    <property type="molecule type" value="Genomic_DNA"/>
</dbReference>
<dbReference type="GO" id="GO:0070492">
    <property type="term" value="F:oligosaccharide binding"/>
    <property type="evidence" value="ECO:0007669"/>
    <property type="project" value="TreeGrafter"/>
</dbReference>